<evidence type="ECO:0000313" key="3">
    <source>
        <dbReference type="Proteomes" id="UP000571017"/>
    </source>
</evidence>
<keyword evidence="1" id="KW-0472">Membrane</keyword>
<evidence type="ECO:0000256" key="1">
    <source>
        <dbReference type="SAM" id="Phobius"/>
    </source>
</evidence>
<protein>
    <submittedName>
        <fullName evidence="2">Uncharacterized protein</fullName>
    </submittedName>
</protein>
<organism evidence="2 3">
    <name type="scientific">Halobacillus locisalis</name>
    <dbReference type="NCBI Taxonomy" id="220753"/>
    <lineage>
        <taxon>Bacteria</taxon>
        <taxon>Bacillati</taxon>
        <taxon>Bacillota</taxon>
        <taxon>Bacilli</taxon>
        <taxon>Bacillales</taxon>
        <taxon>Bacillaceae</taxon>
        <taxon>Halobacillus</taxon>
    </lineage>
</organism>
<evidence type="ECO:0000313" key="2">
    <source>
        <dbReference type="EMBL" id="MBA2176094.1"/>
    </source>
</evidence>
<feature type="transmembrane region" description="Helical" evidence="1">
    <location>
        <begin position="68"/>
        <end position="85"/>
    </location>
</feature>
<keyword evidence="3" id="KW-1185">Reference proteome</keyword>
<gene>
    <name evidence="2" type="ORF">H0266_14450</name>
</gene>
<accession>A0A838CVY5</accession>
<keyword evidence="1" id="KW-1133">Transmembrane helix</keyword>
<feature type="transmembrane region" description="Helical" evidence="1">
    <location>
        <begin position="35"/>
        <end position="61"/>
    </location>
</feature>
<dbReference type="Proteomes" id="UP000571017">
    <property type="component" value="Unassembled WGS sequence"/>
</dbReference>
<name>A0A838CVY5_9BACI</name>
<dbReference type="AlphaFoldDB" id="A0A838CVY5"/>
<proteinExistence type="predicted"/>
<dbReference type="RefSeq" id="WP_181473133.1">
    <property type="nucleotide sequence ID" value="NZ_JACEFG010000003.1"/>
</dbReference>
<sequence length="86" mass="9705">MQKKFSMWSILLSVLGAITFYTSYAIAPVNPEGMIVLILQVLFFTSIIAAVLSILFSLWGFIRKEKGFLKLVGPIVIVFVLLDFYL</sequence>
<reference evidence="2 3" key="1">
    <citation type="journal article" date="2004" name="Extremophiles">
        <title>Halobacillus locisalis sp. nov., a halophilic bacterium isolated from a marine solar saltern of the Yellow Sea in Korea.</title>
        <authorList>
            <person name="Yoon J.H."/>
            <person name="Kang K.H."/>
            <person name="Oh T.K."/>
            <person name="Park Y.H."/>
        </authorList>
    </citation>
    <scope>NUCLEOTIDE SEQUENCE [LARGE SCALE GENOMIC DNA]</scope>
    <source>
        <strain evidence="2 3">KCTC 3788</strain>
    </source>
</reference>
<keyword evidence="1" id="KW-0812">Transmembrane</keyword>
<dbReference type="EMBL" id="JACEFG010000003">
    <property type="protein sequence ID" value="MBA2176094.1"/>
    <property type="molecule type" value="Genomic_DNA"/>
</dbReference>
<comment type="caution">
    <text evidence="2">The sequence shown here is derived from an EMBL/GenBank/DDBJ whole genome shotgun (WGS) entry which is preliminary data.</text>
</comment>